<dbReference type="EC" id="2.7.11.1" evidence="1"/>
<keyword evidence="2" id="KW-0723">Serine/threonine-protein kinase</keyword>
<evidence type="ECO:0000256" key="2">
    <source>
        <dbReference type="ARBA" id="ARBA00022527"/>
    </source>
</evidence>
<gene>
    <name evidence="11" type="ORF">CcCBS67573_g07163</name>
</gene>
<dbReference type="GO" id="GO:0005737">
    <property type="term" value="C:cytoplasm"/>
    <property type="evidence" value="ECO:0007669"/>
    <property type="project" value="TreeGrafter"/>
</dbReference>
<dbReference type="Proteomes" id="UP000320333">
    <property type="component" value="Unassembled WGS sequence"/>
</dbReference>
<dbReference type="PANTHER" id="PTHR22983">
    <property type="entry name" value="PROTEIN KINASE RELATED"/>
    <property type="match status" value="1"/>
</dbReference>
<dbReference type="InterPro" id="IPR011009">
    <property type="entry name" value="Kinase-like_dom_sf"/>
</dbReference>
<evidence type="ECO:0000256" key="6">
    <source>
        <dbReference type="ARBA" id="ARBA00022840"/>
    </source>
</evidence>
<dbReference type="PANTHER" id="PTHR22983:SF6">
    <property type="entry name" value="SERINE_THREONINE-PROTEIN KINASE 36"/>
    <property type="match status" value="1"/>
</dbReference>
<dbReference type="InterPro" id="IPR000719">
    <property type="entry name" value="Prot_kinase_dom"/>
</dbReference>
<organism evidence="11 12">
    <name type="scientific">Chytriomyces confervae</name>
    <dbReference type="NCBI Taxonomy" id="246404"/>
    <lineage>
        <taxon>Eukaryota</taxon>
        <taxon>Fungi</taxon>
        <taxon>Fungi incertae sedis</taxon>
        <taxon>Chytridiomycota</taxon>
        <taxon>Chytridiomycota incertae sedis</taxon>
        <taxon>Chytridiomycetes</taxon>
        <taxon>Chytridiales</taxon>
        <taxon>Chytriomycetaceae</taxon>
        <taxon>Chytriomyces</taxon>
    </lineage>
</organism>
<evidence type="ECO:0000313" key="12">
    <source>
        <dbReference type="Proteomes" id="UP000320333"/>
    </source>
</evidence>
<comment type="catalytic activity">
    <reaction evidence="7">
        <text>L-threonyl-[protein] + ATP = O-phospho-L-threonyl-[protein] + ADP + H(+)</text>
        <dbReference type="Rhea" id="RHEA:46608"/>
        <dbReference type="Rhea" id="RHEA-COMP:11060"/>
        <dbReference type="Rhea" id="RHEA-COMP:11605"/>
        <dbReference type="ChEBI" id="CHEBI:15378"/>
        <dbReference type="ChEBI" id="CHEBI:30013"/>
        <dbReference type="ChEBI" id="CHEBI:30616"/>
        <dbReference type="ChEBI" id="CHEBI:61977"/>
        <dbReference type="ChEBI" id="CHEBI:456216"/>
        <dbReference type="EC" id="2.7.11.1"/>
    </reaction>
</comment>
<dbReference type="OrthoDB" id="266718at2759"/>
<dbReference type="PROSITE" id="PS00108">
    <property type="entry name" value="PROTEIN_KINASE_ST"/>
    <property type="match status" value="1"/>
</dbReference>
<keyword evidence="5" id="KW-0418">Kinase</keyword>
<feature type="domain" description="Protein kinase" evidence="10">
    <location>
        <begin position="1"/>
        <end position="243"/>
    </location>
</feature>
<keyword evidence="12" id="KW-1185">Reference proteome</keyword>
<evidence type="ECO:0000256" key="8">
    <source>
        <dbReference type="ARBA" id="ARBA00048679"/>
    </source>
</evidence>
<evidence type="ECO:0000256" key="1">
    <source>
        <dbReference type="ARBA" id="ARBA00012513"/>
    </source>
</evidence>
<comment type="catalytic activity">
    <reaction evidence="8">
        <text>L-seryl-[protein] + ATP = O-phospho-L-seryl-[protein] + ADP + H(+)</text>
        <dbReference type="Rhea" id="RHEA:17989"/>
        <dbReference type="Rhea" id="RHEA-COMP:9863"/>
        <dbReference type="Rhea" id="RHEA-COMP:11604"/>
        <dbReference type="ChEBI" id="CHEBI:15378"/>
        <dbReference type="ChEBI" id="CHEBI:29999"/>
        <dbReference type="ChEBI" id="CHEBI:30616"/>
        <dbReference type="ChEBI" id="CHEBI:83421"/>
        <dbReference type="ChEBI" id="CHEBI:456216"/>
        <dbReference type="EC" id="2.7.11.1"/>
    </reaction>
</comment>
<dbReference type="GO" id="GO:0004674">
    <property type="term" value="F:protein serine/threonine kinase activity"/>
    <property type="evidence" value="ECO:0007669"/>
    <property type="project" value="UniProtKB-KW"/>
</dbReference>
<dbReference type="STRING" id="246404.A0A507EX66"/>
<comment type="caution">
    <text evidence="11">The sequence shown here is derived from an EMBL/GenBank/DDBJ whole genome shotgun (WGS) entry which is preliminary data.</text>
</comment>
<keyword evidence="6" id="KW-0067">ATP-binding</keyword>
<evidence type="ECO:0000259" key="10">
    <source>
        <dbReference type="PROSITE" id="PS50011"/>
    </source>
</evidence>
<proteinExistence type="predicted"/>
<reference evidence="11 12" key="1">
    <citation type="journal article" date="2019" name="Sci. Rep.">
        <title>Comparative genomics of chytrid fungi reveal insights into the obligate biotrophic and pathogenic lifestyle of Synchytrium endobioticum.</title>
        <authorList>
            <person name="van de Vossenberg B.T.L.H."/>
            <person name="Warris S."/>
            <person name="Nguyen H.D.T."/>
            <person name="van Gent-Pelzer M.P.E."/>
            <person name="Joly D.L."/>
            <person name="van de Geest H.C."/>
            <person name="Bonants P.J.M."/>
            <person name="Smith D.S."/>
            <person name="Levesque C.A."/>
            <person name="van der Lee T.A.J."/>
        </authorList>
    </citation>
    <scope>NUCLEOTIDE SEQUENCE [LARGE SCALE GENOMIC DNA]</scope>
    <source>
        <strain evidence="11 12">CBS 675.73</strain>
    </source>
</reference>
<keyword evidence="4" id="KW-0547">Nucleotide-binding</keyword>
<dbReference type="GO" id="GO:0005524">
    <property type="term" value="F:ATP binding"/>
    <property type="evidence" value="ECO:0007669"/>
    <property type="project" value="UniProtKB-KW"/>
</dbReference>
<sequence>VFQSTHTPTNTQVALKLINLTGRSKQDLKALRDEIKCHRRLIHPNIVRCLDSFITREPNEEVAVITELCPHGDLMDALKLVGKFEEDRVRVFARDLAAGLEFLHVKQNMIHRDLKLQNILISSTGVLKICDFGFSHLFEQSGNLALTSVKGTPIYMAPELIQETPYSRLVDIWALGVIIYELSTGLPPFYTTNIFKLIEMILHAQVSYPETMSESLQSLLHGLLQKSPDVRLNWPKLAHHPFLIEDVVERGEMDPQDAVEGLKKDRPTTTDSGVDMSSAKTRKPSKNQEWREIDGLELPASNTLNVVKENNKSTESELGSVQWNELLLETATHAGLSSILMNNFKCSNVFKSLISFPTVFDADSFQSTFSELKDALIVVQRLFVMIGTRNNPAPELDIADQIRITSRWLCSLTHGLLQLDSASPQDMNVSYALELTLQLLCDVIQTHVNLSSKSSDIQSAATKLAQLLIQMYLPILSRILYTSINTSQVSESLQSSITDQQNEKWVPVLVPAINAARHLFHLFHVIPKLDVTLSNLYSDVVELGVLYSLADFVHEFFVDGSKTRLNVVVAVLWALEVLVAPNVESVVQVCLMDGGQLVLASWGRVLCETEKALLLNSECMLNVAVELLALSTKKRNDSGIISTAILCLLATVAKSSQAFANRLCQTDSLVSAAYTILSRNSDKNRLVLASLECLNSLSLSKLSLEEHVPMVLQVLQFCVQEDVQGAEQVAVISGLMQLLVSTTPTKKIGALEEYFVRILKLGLLDTIQQTSDESNCSHPSHSVSFLHTEEQMMATVIAFLSTGLTRFATVVLPDFIVNSDAILALLQRPSLLHSIPCARVKARVVELLCDAKLHHFIRTAPTTALSSHIKLTMTTKDPDALDTRRSIIEAIVTISIHEVHLFSYEYNKQQMTQILHAVTDSVSIVSSETVSLILPFLCGCVLQGYVSGNVDASKGILCRLFQQTRELGRFFWIHLMRSANCNEAKESALMLMDALVEGFRHRKDSVLVLESVDDGVQECLKEATGYVREKARKLSQKLELFRTQFT</sequence>
<evidence type="ECO:0000256" key="7">
    <source>
        <dbReference type="ARBA" id="ARBA00047899"/>
    </source>
</evidence>
<evidence type="ECO:0000256" key="9">
    <source>
        <dbReference type="SAM" id="MobiDB-lite"/>
    </source>
</evidence>
<protein>
    <recommendedName>
        <fullName evidence="1">non-specific serine/threonine protein kinase</fullName>
        <ecNumber evidence="1">2.7.11.1</ecNumber>
    </recommendedName>
</protein>
<dbReference type="InterPro" id="IPR008271">
    <property type="entry name" value="Ser/Thr_kinase_AS"/>
</dbReference>
<dbReference type="SMART" id="SM00220">
    <property type="entry name" value="S_TKc"/>
    <property type="match status" value="1"/>
</dbReference>
<evidence type="ECO:0000256" key="3">
    <source>
        <dbReference type="ARBA" id="ARBA00022679"/>
    </source>
</evidence>
<dbReference type="PROSITE" id="PS50011">
    <property type="entry name" value="PROTEIN_KINASE_DOM"/>
    <property type="match status" value="1"/>
</dbReference>
<dbReference type="EMBL" id="QEAP01000353">
    <property type="protein sequence ID" value="TPX68472.1"/>
    <property type="molecule type" value="Genomic_DNA"/>
</dbReference>
<dbReference type="Gene3D" id="1.10.510.10">
    <property type="entry name" value="Transferase(Phosphotransferase) domain 1"/>
    <property type="match status" value="1"/>
</dbReference>
<feature type="non-terminal residue" evidence="11">
    <location>
        <position position="1"/>
    </location>
</feature>
<dbReference type="Pfam" id="PF00069">
    <property type="entry name" value="Pkinase"/>
    <property type="match status" value="1"/>
</dbReference>
<dbReference type="SUPFAM" id="SSF56112">
    <property type="entry name" value="Protein kinase-like (PK-like)"/>
    <property type="match status" value="1"/>
</dbReference>
<evidence type="ECO:0000256" key="5">
    <source>
        <dbReference type="ARBA" id="ARBA00022777"/>
    </source>
</evidence>
<keyword evidence="3" id="KW-0808">Transferase</keyword>
<name>A0A507EX66_9FUNG</name>
<evidence type="ECO:0000313" key="11">
    <source>
        <dbReference type="EMBL" id="TPX68472.1"/>
    </source>
</evidence>
<dbReference type="AlphaFoldDB" id="A0A507EX66"/>
<evidence type="ECO:0000256" key="4">
    <source>
        <dbReference type="ARBA" id="ARBA00022741"/>
    </source>
</evidence>
<feature type="region of interest" description="Disordered" evidence="9">
    <location>
        <begin position="258"/>
        <end position="294"/>
    </location>
</feature>
<accession>A0A507EX66</accession>